<feature type="region of interest" description="Disordered" evidence="1">
    <location>
        <begin position="20"/>
        <end position="41"/>
    </location>
</feature>
<feature type="compositionally biased region" description="Basic and acidic residues" evidence="1">
    <location>
        <begin position="24"/>
        <end position="36"/>
    </location>
</feature>
<evidence type="ECO:0000313" key="2">
    <source>
        <dbReference type="EMBL" id="UXX78623.1"/>
    </source>
</evidence>
<dbReference type="RefSeq" id="WP_263050368.1">
    <property type="nucleotide sequence ID" value="NZ_CP106735.1"/>
</dbReference>
<proteinExistence type="predicted"/>
<evidence type="ECO:0000313" key="3">
    <source>
        <dbReference type="Proteomes" id="UP001062165"/>
    </source>
</evidence>
<dbReference type="EMBL" id="CP106735">
    <property type="protein sequence ID" value="UXX78623.1"/>
    <property type="molecule type" value="Genomic_DNA"/>
</dbReference>
<dbReference type="Proteomes" id="UP001062165">
    <property type="component" value="Chromosome"/>
</dbReference>
<gene>
    <name evidence="2" type="ORF">N7E81_14775</name>
</gene>
<feature type="region of interest" description="Disordered" evidence="1">
    <location>
        <begin position="56"/>
        <end position="77"/>
    </location>
</feature>
<reference evidence="2" key="1">
    <citation type="submission" date="2022-10" db="EMBL/GenBank/DDBJ databases">
        <title>Comparative genomics and taxonomic characterization of three novel marine species of genus Reichenbachiella exhibiting antioxidant and polysaccharide degradation activities.</title>
        <authorList>
            <person name="Muhammad N."/>
            <person name="Lee Y.-J."/>
            <person name="Ko J."/>
            <person name="Kim S.-G."/>
        </authorList>
    </citation>
    <scope>NUCLEOTIDE SEQUENCE</scope>
    <source>
        <strain evidence="2">Wsw4-B4</strain>
    </source>
</reference>
<accession>A0ABY6CXM9</accession>
<keyword evidence="3" id="KW-1185">Reference proteome</keyword>
<name>A0ABY6CXM9_9BACT</name>
<organism evidence="2 3">
    <name type="scientific">Reichenbachiella carrageenanivorans</name>
    <dbReference type="NCBI Taxonomy" id="2979869"/>
    <lineage>
        <taxon>Bacteria</taxon>
        <taxon>Pseudomonadati</taxon>
        <taxon>Bacteroidota</taxon>
        <taxon>Cytophagia</taxon>
        <taxon>Cytophagales</taxon>
        <taxon>Reichenbachiellaceae</taxon>
        <taxon>Reichenbachiella</taxon>
    </lineage>
</organism>
<evidence type="ECO:0000256" key="1">
    <source>
        <dbReference type="SAM" id="MobiDB-lite"/>
    </source>
</evidence>
<sequence>MGRKNFNAFIKRQKAEIKRKKKLEKQLRKEDKKNEETSGDLQDMIAYVDEFGNILEEPPEDQEAILTPNSPSDKEEK</sequence>
<protein>
    <submittedName>
        <fullName evidence="2">Cold-shock protein</fullName>
    </submittedName>
</protein>